<protein>
    <recommendedName>
        <fullName evidence="4">DUF4185 domain-containing protein</fullName>
    </recommendedName>
</protein>
<feature type="signal peptide" evidence="1">
    <location>
        <begin position="1"/>
        <end position="22"/>
    </location>
</feature>
<accession>A0A6A6U0F8</accession>
<feature type="chain" id="PRO_5025404753" description="DUF4185 domain-containing protein" evidence="1">
    <location>
        <begin position="23"/>
        <end position="387"/>
    </location>
</feature>
<sequence>MIMVCIFSTVIISSSLVILAACGPITPIARRTAALPPTIAGSSPSSNATLITYPWTINRDGGGGGTVAGEHIINFSDTQTLNQDNKNAAGFYPFVSNSIATSTKDGKTLLDYGTGYAKQQWPFATSNSPINGATTENAPSNYRTAIWPNTNIVTGCDGECGYTVSQVLNITYSPYTTTDLYTTVANITMPKGPSVNRIALKMWYPWEINWGTYGLVRARDGTNDIFLLAAPANAFGVKLARVPEASIADRTKYLFWNGNNWTAAPPAATDASSNIFSFTTSGYGVGTGDIFWSTYYNTWLAVFASGFAPDGTFRLMYSTNGNIAGPWSATAQDIYVTKGCPTSNGNCLVGYNYATHAYPDVDSTGKTLLLGWTYNGATTQFTTITFA</sequence>
<evidence type="ECO:0000313" key="3">
    <source>
        <dbReference type="Proteomes" id="UP000799302"/>
    </source>
</evidence>
<proteinExistence type="predicted"/>
<reference evidence="2" key="1">
    <citation type="journal article" date="2020" name="Stud. Mycol.">
        <title>101 Dothideomycetes genomes: a test case for predicting lifestyles and emergence of pathogens.</title>
        <authorList>
            <person name="Haridas S."/>
            <person name="Albert R."/>
            <person name="Binder M."/>
            <person name="Bloem J."/>
            <person name="Labutti K."/>
            <person name="Salamov A."/>
            <person name="Andreopoulos B."/>
            <person name="Baker S."/>
            <person name="Barry K."/>
            <person name="Bills G."/>
            <person name="Bluhm B."/>
            <person name="Cannon C."/>
            <person name="Castanera R."/>
            <person name="Culley D."/>
            <person name="Daum C."/>
            <person name="Ezra D."/>
            <person name="Gonzalez J."/>
            <person name="Henrissat B."/>
            <person name="Kuo A."/>
            <person name="Liang C."/>
            <person name="Lipzen A."/>
            <person name="Lutzoni F."/>
            <person name="Magnuson J."/>
            <person name="Mondo S."/>
            <person name="Nolan M."/>
            <person name="Ohm R."/>
            <person name="Pangilinan J."/>
            <person name="Park H.-J."/>
            <person name="Ramirez L."/>
            <person name="Alfaro M."/>
            <person name="Sun H."/>
            <person name="Tritt A."/>
            <person name="Yoshinaga Y."/>
            <person name="Zwiers L.-H."/>
            <person name="Turgeon B."/>
            <person name="Goodwin S."/>
            <person name="Spatafora J."/>
            <person name="Crous P."/>
            <person name="Grigoriev I."/>
        </authorList>
    </citation>
    <scope>NUCLEOTIDE SEQUENCE</scope>
    <source>
        <strain evidence="2">CBS 115976</strain>
    </source>
</reference>
<evidence type="ECO:0008006" key="4">
    <source>
        <dbReference type="Google" id="ProtNLM"/>
    </source>
</evidence>
<organism evidence="2 3">
    <name type="scientific">Microthyrium microscopicum</name>
    <dbReference type="NCBI Taxonomy" id="703497"/>
    <lineage>
        <taxon>Eukaryota</taxon>
        <taxon>Fungi</taxon>
        <taxon>Dikarya</taxon>
        <taxon>Ascomycota</taxon>
        <taxon>Pezizomycotina</taxon>
        <taxon>Dothideomycetes</taxon>
        <taxon>Dothideomycetes incertae sedis</taxon>
        <taxon>Microthyriales</taxon>
        <taxon>Microthyriaceae</taxon>
        <taxon>Microthyrium</taxon>
    </lineage>
</organism>
<name>A0A6A6U0F8_9PEZI</name>
<dbReference type="OrthoDB" id="2583188at2759"/>
<dbReference type="Proteomes" id="UP000799302">
    <property type="component" value="Unassembled WGS sequence"/>
</dbReference>
<gene>
    <name evidence="2" type="ORF">BT63DRAFT_429895</name>
</gene>
<evidence type="ECO:0000256" key="1">
    <source>
        <dbReference type="SAM" id="SignalP"/>
    </source>
</evidence>
<evidence type="ECO:0000313" key="2">
    <source>
        <dbReference type="EMBL" id="KAF2664414.1"/>
    </source>
</evidence>
<keyword evidence="3" id="KW-1185">Reference proteome</keyword>
<dbReference type="AlphaFoldDB" id="A0A6A6U0F8"/>
<keyword evidence="1" id="KW-0732">Signal</keyword>
<dbReference type="EMBL" id="MU004243">
    <property type="protein sequence ID" value="KAF2664414.1"/>
    <property type="molecule type" value="Genomic_DNA"/>
</dbReference>